<keyword evidence="1" id="KW-1133">Transmembrane helix</keyword>
<feature type="transmembrane region" description="Helical" evidence="1">
    <location>
        <begin position="156"/>
        <end position="172"/>
    </location>
</feature>
<keyword evidence="1" id="KW-0812">Transmembrane</keyword>
<evidence type="ECO:0000256" key="1">
    <source>
        <dbReference type="SAM" id="Phobius"/>
    </source>
</evidence>
<sequence>MLLPLLGTPIPARLCQRGLLGAVSVLGLQTRSGGENGGDNGFCHLWSSLSWVWDAEVVVVLVRCRLANPSNSLTLLWFRSHSSFASTLLEFLLLWLNCVMLVSGCCGIALWVEVHRLAGFLYLWDCFYARLSLPLCFLLGLRPLLSGWLPLRCPRGLRYAAVVLAVVFWWVFPERCLGSSVI</sequence>
<keyword evidence="3" id="KW-1185">Reference proteome</keyword>
<evidence type="ECO:0000313" key="2">
    <source>
        <dbReference type="EMBL" id="MQM15019.1"/>
    </source>
</evidence>
<organism evidence="2 3">
    <name type="scientific">Colocasia esculenta</name>
    <name type="common">Wild taro</name>
    <name type="synonym">Arum esculentum</name>
    <dbReference type="NCBI Taxonomy" id="4460"/>
    <lineage>
        <taxon>Eukaryota</taxon>
        <taxon>Viridiplantae</taxon>
        <taxon>Streptophyta</taxon>
        <taxon>Embryophyta</taxon>
        <taxon>Tracheophyta</taxon>
        <taxon>Spermatophyta</taxon>
        <taxon>Magnoliopsida</taxon>
        <taxon>Liliopsida</taxon>
        <taxon>Araceae</taxon>
        <taxon>Aroideae</taxon>
        <taxon>Colocasieae</taxon>
        <taxon>Colocasia</taxon>
    </lineage>
</organism>
<evidence type="ECO:0000313" key="3">
    <source>
        <dbReference type="Proteomes" id="UP000652761"/>
    </source>
</evidence>
<dbReference type="Proteomes" id="UP000652761">
    <property type="component" value="Unassembled WGS sequence"/>
</dbReference>
<gene>
    <name evidence="2" type="ORF">Taro_047954</name>
</gene>
<dbReference type="EMBL" id="NMUH01006326">
    <property type="protein sequence ID" value="MQM15019.1"/>
    <property type="molecule type" value="Genomic_DNA"/>
</dbReference>
<accession>A0A843WX98</accession>
<proteinExistence type="predicted"/>
<reference evidence="2" key="1">
    <citation type="submission" date="2017-07" db="EMBL/GenBank/DDBJ databases">
        <title>Taro Niue Genome Assembly and Annotation.</title>
        <authorList>
            <person name="Atibalentja N."/>
            <person name="Keating K."/>
            <person name="Fields C.J."/>
        </authorList>
    </citation>
    <scope>NUCLEOTIDE SEQUENCE</scope>
    <source>
        <strain evidence="2">Niue_2</strain>
        <tissue evidence="2">Leaf</tissue>
    </source>
</reference>
<comment type="caution">
    <text evidence="2">The sequence shown here is derived from an EMBL/GenBank/DDBJ whole genome shotgun (WGS) entry which is preliminary data.</text>
</comment>
<name>A0A843WX98_COLES</name>
<feature type="transmembrane region" description="Helical" evidence="1">
    <location>
        <begin position="88"/>
        <end position="112"/>
    </location>
</feature>
<dbReference type="AlphaFoldDB" id="A0A843WX98"/>
<feature type="transmembrane region" description="Helical" evidence="1">
    <location>
        <begin position="127"/>
        <end position="144"/>
    </location>
</feature>
<keyword evidence="1" id="KW-0472">Membrane</keyword>
<protein>
    <submittedName>
        <fullName evidence="2">Uncharacterized protein</fullName>
    </submittedName>
</protein>